<dbReference type="Proteomes" id="UP000001520">
    <property type="component" value="Plasmid megaplasmid pDF308"/>
</dbReference>
<dbReference type="EMBL" id="AP011530">
    <property type="protein sequence ID" value="BAI81821.1"/>
    <property type="molecule type" value="Genomic_DNA"/>
</dbReference>
<keyword evidence="2" id="KW-1185">Reference proteome</keyword>
<gene>
    <name evidence="1" type="ordered locus">DEFDS_P201</name>
</gene>
<dbReference type="KEGG" id="ddf:DEFDS_P201"/>
<dbReference type="HOGENOM" id="CLU_1022049_0_0_0"/>
<dbReference type="AlphaFoldDB" id="D3PF29"/>
<geneLocation type="plasmid" evidence="1 2">
    <name>megaplasmid pDF308</name>
</geneLocation>
<sequence>MTFEEALEKIKQRHFFEDKNILKLKGNYLNLTIAHIQANKGWTTNDKEILLLADDNGWTVAHEQAKHGWITNDIEIITLKDKKEGWTVAHLQARYGWRTDDIKILKLKTKYGDSVAHEQAERGWIPTDKKILKMKNKDNWTVAHSLVLNNKIIPCKKEFLELKLFKKDYTLAHLIANHSEYIFKYKKILTLSYKEKTSYDKNTAKEFDVYVGLLKFERLIGQQSDKVTDVKIMNKYLSNEKYLKLIEEFNNNMKIEYDNYALNKNYINMVKFYKKLDLEIKNNILTTKLC</sequence>
<protein>
    <submittedName>
        <fullName evidence="1">Uncharacterized protein</fullName>
    </submittedName>
</protein>
<evidence type="ECO:0000313" key="2">
    <source>
        <dbReference type="Proteomes" id="UP000001520"/>
    </source>
</evidence>
<dbReference type="RefSeq" id="WP_013009035.1">
    <property type="nucleotide sequence ID" value="NC_013940.1"/>
</dbReference>
<keyword evidence="1" id="KW-0614">Plasmid</keyword>
<reference evidence="1 2" key="1">
    <citation type="journal article" date="2010" name="DNA Res.">
        <title>Bacterial lifestyle in a deep-sea hydrothermal vent chimney revealed by the genome sequence of the thermophilic bacterium Deferribacter desulfuricans SSM1.</title>
        <authorList>
            <person name="Takaki Y."/>
            <person name="Shimamura S."/>
            <person name="Nakagawa S."/>
            <person name="Fukuhara Y."/>
            <person name="Horikawa H."/>
            <person name="Ankai A."/>
            <person name="Harada T."/>
            <person name="Hosoyama A."/>
            <person name="Oguchi A."/>
            <person name="Fukui S."/>
            <person name="Fujita N."/>
            <person name="Takami H."/>
            <person name="Takai K."/>
        </authorList>
    </citation>
    <scope>NUCLEOTIDE SEQUENCE [LARGE SCALE GENOMIC DNA]</scope>
    <source>
        <strain evidence="2">DSM 14783 / JCM 11476 / NBRC 101012 / SSM1</strain>
        <plasmid evidence="2">Plasmid megaplasmid pDF308</plasmid>
    </source>
</reference>
<proteinExistence type="predicted"/>
<accession>D3PF29</accession>
<name>D3PF29_DEFDS</name>
<evidence type="ECO:0000313" key="1">
    <source>
        <dbReference type="EMBL" id="BAI81821.1"/>
    </source>
</evidence>
<organism evidence="1 2">
    <name type="scientific">Deferribacter desulfuricans (strain DSM 14783 / JCM 11476 / NBRC 101012 / SSM1)</name>
    <dbReference type="NCBI Taxonomy" id="639282"/>
    <lineage>
        <taxon>Bacteria</taxon>
        <taxon>Pseudomonadati</taxon>
        <taxon>Deferribacterota</taxon>
        <taxon>Deferribacteres</taxon>
        <taxon>Deferribacterales</taxon>
        <taxon>Deferribacteraceae</taxon>
        <taxon>Deferribacter</taxon>
    </lineage>
</organism>